<dbReference type="AlphaFoldDB" id="A0A372IKX5"/>
<sequence length="119" mass="13347">MLLQIGKVVSFMLSLLSLHALMLNAFFIPGTSLQERLTQSLGSLALAGCMCFASGLLFCMPVSPHTKGEAAHQVNLPHLMETLPVRLFFWAIGLMVVLLLLSWYLEAYYVPLMWRNQPH</sequence>
<evidence type="ECO:0000313" key="3">
    <source>
        <dbReference type="Proteomes" id="UP000264702"/>
    </source>
</evidence>
<protein>
    <submittedName>
        <fullName evidence="2">Uncharacterized protein</fullName>
    </submittedName>
</protein>
<feature type="transmembrane region" description="Helical" evidence="1">
    <location>
        <begin position="40"/>
        <end position="63"/>
    </location>
</feature>
<accession>A0A372IKX5</accession>
<feature type="transmembrane region" description="Helical" evidence="1">
    <location>
        <begin position="83"/>
        <end position="105"/>
    </location>
</feature>
<evidence type="ECO:0000256" key="1">
    <source>
        <dbReference type="SAM" id="Phobius"/>
    </source>
</evidence>
<evidence type="ECO:0000313" key="2">
    <source>
        <dbReference type="EMBL" id="RFU15399.1"/>
    </source>
</evidence>
<comment type="caution">
    <text evidence="2">The sequence shown here is derived from an EMBL/GenBank/DDBJ whole genome shotgun (WGS) entry which is preliminary data.</text>
</comment>
<dbReference type="OrthoDB" id="122608at2"/>
<proteinExistence type="predicted"/>
<keyword evidence="3" id="KW-1185">Reference proteome</keyword>
<name>A0A372IKX5_9BACT</name>
<dbReference type="Proteomes" id="UP000264702">
    <property type="component" value="Unassembled WGS sequence"/>
</dbReference>
<feature type="transmembrane region" description="Helical" evidence="1">
    <location>
        <begin position="6"/>
        <end position="28"/>
    </location>
</feature>
<gene>
    <name evidence="2" type="ORF">D0Y96_17175</name>
</gene>
<dbReference type="EMBL" id="QVQT01000006">
    <property type="protein sequence ID" value="RFU15399.1"/>
    <property type="molecule type" value="Genomic_DNA"/>
</dbReference>
<keyword evidence="1" id="KW-0812">Transmembrane</keyword>
<keyword evidence="1" id="KW-0472">Membrane</keyword>
<organism evidence="2 3">
    <name type="scientific">Paracidobacterium acidisoli</name>
    <dbReference type="NCBI Taxonomy" id="2303751"/>
    <lineage>
        <taxon>Bacteria</taxon>
        <taxon>Pseudomonadati</taxon>
        <taxon>Acidobacteriota</taxon>
        <taxon>Terriglobia</taxon>
        <taxon>Terriglobales</taxon>
        <taxon>Acidobacteriaceae</taxon>
        <taxon>Paracidobacterium</taxon>
    </lineage>
</organism>
<keyword evidence="1" id="KW-1133">Transmembrane helix</keyword>
<dbReference type="RefSeq" id="WP_117302344.1">
    <property type="nucleotide sequence ID" value="NZ_QVQT02000006.1"/>
</dbReference>
<reference evidence="2 3" key="1">
    <citation type="submission" date="2018-08" db="EMBL/GenBank/DDBJ databases">
        <title>Acidipila sp. 4G-K13, an acidobacterium isolated from forest soil.</title>
        <authorList>
            <person name="Gao Z.-H."/>
            <person name="Qiu L.-H."/>
        </authorList>
    </citation>
    <scope>NUCLEOTIDE SEQUENCE [LARGE SCALE GENOMIC DNA]</scope>
    <source>
        <strain evidence="2 3">4G-K13</strain>
    </source>
</reference>